<evidence type="ECO:0000313" key="9">
    <source>
        <dbReference type="EMBL" id="PZA17119.1"/>
    </source>
</evidence>
<dbReference type="PANTHER" id="PTHR30472">
    <property type="entry name" value="FERRIC ENTEROBACTIN TRANSPORT SYSTEM PERMEASE PROTEIN"/>
    <property type="match status" value="1"/>
</dbReference>
<dbReference type="InterPro" id="IPR000522">
    <property type="entry name" value="ABC_transptr_permease_BtuC"/>
</dbReference>
<dbReference type="GO" id="GO:0005886">
    <property type="term" value="C:plasma membrane"/>
    <property type="evidence" value="ECO:0007669"/>
    <property type="project" value="UniProtKB-SubCell"/>
</dbReference>
<keyword evidence="7 8" id="KW-0472">Membrane</keyword>
<feature type="transmembrane region" description="Helical" evidence="8">
    <location>
        <begin position="234"/>
        <end position="262"/>
    </location>
</feature>
<dbReference type="RefSeq" id="WP_110523764.1">
    <property type="nucleotide sequence ID" value="NZ_QKOE01000004.1"/>
</dbReference>
<name>A0A323UX41_9RHOO</name>
<keyword evidence="6 8" id="KW-1133">Transmembrane helix</keyword>
<dbReference type="GO" id="GO:0022857">
    <property type="term" value="F:transmembrane transporter activity"/>
    <property type="evidence" value="ECO:0007669"/>
    <property type="project" value="InterPro"/>
</dbReference>
<feature type="transmembrane region" description="Helical" evidence="8">
    <location>
        <begin position="305"/>
        <end position="322"/>
    </location>
</feature>
<evidence type="ECO:0000313" key="10">
    <source>
        <dbReference type="Proteomes" id="UP000248259"/>
    </source>
</evidence>
<protein>
    <submittedName>
        <fullName evidence="9">Iron ABC transporter permease</fullName>
    </submittedName>
</protein>
<dbReference type="SUPFAM" id="SSF81345">
    <property type="entry name" value="ABC transporter involved in vitamin B12 uptake, BtuC"/>
    <property type="match status" value="1"/>
</dbReference>
<keyword evidence="3" id="KW-0813">Transport</keyword>
<dbReference type="FunFam" id="1.10.3470.10:FF:000001">
    <property type="entry name" value="Vitamin B12 ABC transporter permease BtuC"/>
    <property type="match status" value="1"/>
</dbReference>
<feature type="transmembrane region" description="Helical" evidence="8">
    <location>
        <begin position="112"/>
        <end position="134"/>
    </location>
</feature>
<keyword evidence="4" id="KW-1003">Cell membrane</keyword>
<dbReference type="CDD" id="cd06550">
    <property type="entry name" value="TM_ABC_iron-siderophores_like"/>
    <property type="match status" value="1"/>
</dbReference>
<accession>A0A323UX41</accession>
<feature type="transmembrane region" description="Helical" evidence="8">
    <location>
        <begin position="86"/>
        <end position="106"/>
    </location>
</feature>
<feature type="transmembrane region" description="Helical" evidence="8">
    <location>
        <begin position="141"/>
        <end position="161"/>
    </location>
</feature>
<sequence length="329" mass="33414">MTCRLAPPALFGLLLSLAASSLFTGYVDMSPQHLLHGALSGEPIPQRILIDIRLPRTILCLAVGSALGLTGAAMQGLLRNPLAEPGLLGVSGGAALGAVLALYTGFADTFYLALPLAGFTGTAIAIGVVFALAGRRTGTTTLILAGVAVSSLCGALISLVLNWSPNPTALSEIVFWMLGSLADRSSHDVELALPFIALGALLLLGCGRGLRALTLGEETAHSLGVDLARLRVRVLIGSALAVGAAVSVSGSIGFIGLVAPHLMRPLAGGDPARLLPLSALAGAALLTAADLAVRLLHNTGPELKLGVLTALVGAPFFLALILRTRQEAA</sequence>
<evidence type="ECO:0000256" key="7">
    <source>
        <dbReference type="ARBA" id="ARBA00023136"/>
    </source>
</evidence>
<proteinExistence type="inferred from homology"/>
<comment type="caution">
    <text evidence="9">The sequence shown here is derived from an EMBL/GenBank/DDBJ whole genome shotgun (WGS) entry which is preliminary data.</text>
</comment>
<dbReference type="OrthoDB" id="9782305at2"/>
<keyword evidence="5 8" id="KW-0812">Transmembrane</keyword>
<dbReference type="Gene3D" id="1.10.3470.10">
    <property type="entry name" value="ABC transporter involved in vitamin B12 uptake, BtuC"/>
    <property type="match status" value="1"/>
</dbReference>
<dbReference type="Pfam" id="PF01032">
    <property type="entry name" value="FecCD"/>
    <property type="match status" value="1"/>
</dbReference>
<organism evidence="9 10">
    <name type="scientific">Parazoarcus communis SWub3 = DSM 12120</name>
    <dbReference type="NCBI Taxonomy" id="1121029"/>
    <lineage>
        <taxon>Bacteria</taxon>
        <taxon>Pseudomonadati</taxon>
        <taxon>Pseudomonadota</taxon>
        <taxon>Betaproteobacteria</taxon>
        <taxon>Rhodocyclales</taxon>
        <taxon>Zoogloeaceae</taxon>
        <taxon>Parazoarcus</taxon>
    </lineage>
</organism>
<dbReference type="AlphaFoldDB" id="A0A323UX41"/>
<comment type="similarity">
    <text evidence="2">Belongs to the binding-protein-dependent transport system permease family. FecCD subfamily.</text>
</comment>
<feature type="transmembrane region" description="Helical" evidence="8">
    <location>
        <begin position="191"/>
        <end position="213"/>
    </location>
</feature>
<evidence type="ECO:0000256" key="4">
    <source>
        <dbReference type="ARBA" id="ARBA00022475"/>
    </source>
</evidence>
<dbReference type="Proteomes" id="UP000248259">
    <property type="component" value="Unassembled WGS sequence"/>
</dbReference>
<comment type="subcellular location">
    <subcellularLocation>
        <location evidence="1">Cell membrane</location>
        <topology evidence="1">Multi-pass membrane protein</topology>
    </subcellularLocation>
</comment>
<dbReference type="EMBL" id="QKOE01000004">
    <property type="protein sequence ID" value="PZA17119.1"/>
    <property type="molecule type" value="Genomic_DNA"/>
</dbReference>
<evidence type="ECO:0000256" key="1">
    <source>
        <dbReference type="ARBA" id="ARBA00004651"/>
    </source>
</evidence>
<evidence type="ECO:0000256" key="8">
    <source>
        <dbReference type="SAM" id="Phobius"/>
    </source>
</evidence>
<gene>
    <name evidence="9" type="ORF">DNK49_07725</name>
</gene>
<evidence type="ECO:0000256" key="3">
    <source>
        <dbReference type="ARBA" id="ARBA00022448"/>
    </source>
</evidence>
<keyword evidence="10" id="KW-1185">Reference proteome</keyword>
<dbReference type="GO" id="GO:0033214">
    <property type="term" value="P:siderophore-iron import into cell"/>
    <property type="evidence" value="ECO:0007669"/>
    <property type="project" value="TreeGrafter"/>
</dbReference>
<reference evidence="9 10" key="1">
    <citation type="submission" date="2018-06" db="EMBL/GenBank/DDBJ databases">
        <title>Azoarcus communis strain SWub3 genome.</title>
        <authorList>
            <person name="Zorraquino Salvo V."/>
            <person name="Toubiana D."/>
            <person name="Blumwald E."/>
        </authorList>
    </citation>
    <scope>NUCLEOTIDE SEQUENCE [LARGE SCALE GENOMIC DNA]</scope>
    <source>
        <strain evidence="9 10">SWub3</strain>
    </source>
</reference>
<evidence type="ECO:0000256" key="2">
    <source>
        <dbReference type="ARBA" id="ARBA00007935"/>
    </source>
</evidence>
<feature type="transmembrane region" description="Helical" evidence="8">
    <location>
        <begin position="54"/>
        <end position="74"/>
    </location>
</feature>
<dbReference type="InterPro" id="IPR037294">
    <property type="entry name" value="ABC_BtuC-like"/>
</dbReference>
<evidence type="ECO:0000256" key="5">
    <source>
        <dbReference type="ARBA" id="ARBA00022692"/>
    </source>
</evidence>
<evidence type="ECO:0000256" key="6">
    <source>
        <dbReference type="ARBA" id="ARBA00022989"/>
    </source>
</evidence>
<dbReference type="PANTHER" id="PTHR30472:SF25">
    <property type="entry name" value="ABC TRANSPORTER PERMEASE PROTEIN MJ0876-RELATED"/>
    <property type="match status" value="1"/>
</dbReference>